<name>A0ABR9EHQ7_9GAMM</name>
<evidence type="ECO:0000313" key="1">
    <source>
        <dbReference type="EMBL" id="MBE0370530.1"/>
    </source>
</evidence>
<reference evidence="1 2" key="1">
    <citation type="submission" date="2015-03" db="EMBL/GenBank/DDBJ databases">
        <title>Genome sequence of Pseudoalteromonas aurantia.</title>
        <authorList>
            <person name="Xie B.-B."/>
            <person name="Rong J.-C."/>
            <person name="Qin Q.-L."/>
            <person name="Zhang Y.-Z."/>
        </authorList>
    </citation>
    <scope>NUCLEOTIDE SEQUENCE [LARGE SCALE GENOMIC DNA]</scope>
    <source>
        <strain evidence="1 2">208</strain>
    </source>
</reference>
<gene>
    <name evidence="1" type="ORF">PAUR_b0589</name>
</gene>
<evidence type="ECO:0000313" key="2">
    <source>
        <dbReference type="Proteomes" id="UP000615755"/>
    </source>
</evidence>
<sequence>MHVIGICCGGVWYILPFIMLRIDMGPDLRQGDEIRDGVAGRG</sequence>
<proteinExistence type="predicted"/>
<dbReference type="Proteomes" id="UP000615755">
    <property type="component" value="Unassembled WGS sequence"/>
</dbReference>
<dbReference type="EMBL" id="AQGV01000015">
    <property type="protein sequence ID" value="MBE0370530.1"/>
    <property type="molecule type" value="Genomic_DNA"/>
</dbReference>
<accession>A0ABR9EHQ7</accession>
<keyword evidence="2" id="KW-1185">Reference proteome</keyword>
<organism evidence="1 2">
    <name type="scientific">Pseudoalteromonas aurantia 208</name>
    <dbReference type="NCBI Taxonomy" id="1314867"/>
    <lineage>
        <taxon>Bacteria</taxon>
        <taxon>Pseudomonadati</taxon>
        <taxon>Pseudomonadota</taxon>
        <taxon>Gammaproteobacteria</taxon>
        <taxon>Alteromonadales</taxon>
        <taxon>Pseudoalteromonadaceae</taxon>
        <taxon>Pseudoalteromonas</taxon>
    </lineage>
</organism>
<protein>
    <submittedName>
        <fullName evidence="1">Uncharacterized protein</fullName>
    </submittedName>
</protein>
<comment type="caution">
    <text evidence="1">The sequence shown here is derived from an EMBL/GenBank/DDBJ whole genome shotgun (WGS) entry which is preliminary data.</text>
</comment>